<dbReference type="GO" id="GO:0005737">
    <property type="term" value="C:cytoplasm"/>
    <property type="evidence" value="ECO:0007669"/>
    <property type="project" value="UniProtKB-SubCell"/>
</dbReference>
<evidence type="ECO:0000256" key="1">
    <source>
        <dbReference type="ARBA" id="ARBA00022490"/>
    </source>
</evidence>
<reference evidence="11 12" key="1">
    <citation type="submission" date="2017-04" db="EMBL/GenBank/DDBJ databases">
        <title>Draft genome sequence of Marssonina coronaria NL1: causal agent of apple blotch.</title>
        <authorList>
            <person name="Cheng Q."/>
        </authorList>
    </citation>
    <scope>NUCLEOTIDE SEQUENCE [LARGE SCALE GENOMIC DNA]</scope>
    <source>
        <strain evidence="11 12">NL1</strain>
    </source>
</reference>
<dbReference type="OrthoDB" id="8110916at2759"/>
<keyword evidence="3 9" id="KW-0547">Nucleotide-binding</keyword>
<dbReference type="EC" id="4.2.1.93" evidence="9"/>
<dbReference type="NCBIfam" id="TIGR00196">
    <property type="entry name" value="yjeF_cterm"/>
    <property type="match status" value="1"/>
</dbReference>
<comment type="similarity">
    <text evidence="9">Belongs to the NnrD/CARKD family.</text>
</comment>
<dbReference type="STRING" id="503106.A0A218Z1Y2"/>
<dbReference type="PROSITE" id="PS51383">
    <property type="entry name" value="YJEF_C_3"/>
    <property type="match status" value="1"/>
</dbReference>
<organism evidence="11 12">
    <name type="scientific">Diplocarpon coronariae</name>
    <dbReference type="NCBI Taxonomy" id="2795749"/>
    <lineage>
        <taxon>Eukaryota</taxon>
        <taxon>Fungi</taxon>
        <taxon>Dikarya</taxon>
        <taxon>Ascomycota</taxon>
        <taxon>Pezizomycotina</taxon>
        <taxon>Leotiomycetes</taxon>
        <taxon>Helotiales</taxon>
        <taxon>Drepanopezizaceae</taxon>
        <taxon>Diplocarpon</taxon>
    </lineage>
</organism>
<dbReference type="FunFam" id="3.40.1190.20:FF:000043">
    <property type="entry name" value="ATP-dependent (S)-NAD(P)H-hydrate dehydratase"/>
    <property type="match status" value="1"/>
</dbReference>
<evidence type="ECO:0000256" key="6">
    <source>
        <dbReference type="ARBA" id="ARBA00023027"/>
    </source>
</evidence>
<dbReference type="GO" id="GO:0047453">
    <property type="term" value="F:ATP-dependent NAD(P)H-hydrate dehydratase activity"/>
    <property type="evidence" value="ECO:0007669"/>
    <property type="project" value="UniProtKB-UniRule"/>
</dbReference>
<evidence type="ECO:0000256" key="5">
    <source>
        <dbReference type="ARBA" id="ARBA00022857"/>
    </source>
</evidence>
<dbReference type="EMBL" id="MZNU01000263">
    <property type="protein sequence ID" value="OWP01660.1"/>
    <property type="molecule type" value="Genomic_DNA"/>
</dbReference>
<evidence type="ECO:0000313" key="11">
    <source>
        <dbReference type="EMBL" id="OWP01660.1"/>
    </source>
</evidence>
<keyword evidence="12" id="KW-1185">Reference proteome</keyword>
<dbReference type="PROSITE" id="PS01050">
    <property type="entry name" value="YJEF_C_2"/>
    <property type="match status" value="1"/>
</dbReference>
<sequence>MSEDAAKMSRDTLDILRKVRKMIPPMLQKFHKGQMGRIAVIGGSEDYTGAPYFSAMASARLGADMSHVICEPQAGQVIKTYSPNLMVHPLMRQSTHASGSDSASSIAKGVIDLLPRLHVLVIGPGLGRDQLMQDTCAKILEVAREKNMPFVLDADGLNLAQTRPELVQGYRECILTPNVVEFERLCKSKGIHTSGLDAGTGAEKLSKAFGGVTIIQKGAKDYITNGERTFVGDLEGGLKRSGGQGDTLTGSVATFLGWRKAYLDKLWDHEGDLDAAELLVLAAFGGSAITRESSRLAFAQRGRSLQASDLTDEVYPAFTNLFEGSGPRL</sequence>
<dbReference type="PANTHER" id="PTHR12592">
    <property type="entry name" value="ATP-DEPENDENT (S)-NAD(P)H-HYDRATE DEHYDRATASE FAMILY MEMBER"/>
    <property type="match status" value="1"/>
</dbReference>
<dbReference type="InParanoid" id="A0A218Z1Y2"/>
<keyword evidence="4 9" id="KW-0067">ATP-binding</keyword>
<accession>A0A218Z1Y2</accession>
<dbReference type="SUPFAM" id="SSF53613">
    <property type="entry name" value="Ribokinase-like"/>
    <property type="match status" value="1"/>
</dbReference>
<dbReference type="GO" id="GO:0046496">
    <property type="term" value="P:nicotinamide nucleotide metabolic process"/>
    <property type="evidence" value="ECO:0007669"/>
    <property type="project" value="UniProtKB-UniRule"/>
</dbReference>
<protein>
    <recommendedName>
        <fullName evidence="9">ATP-dependent (S)-NAD(P)H-hydrate dehydratase</fullName>
        <ecNumber evidence="9">4.2.1.93</ecNumber>
    </recommendedName>
    <alternativeName>
        <fullName evidence="9">ATP-dependent NAD(P)HX dehydratase</fullName>
    </alternativeName>
</protein>
<gene>
    <name evidence="11" type="ORF">B2J93_2937</name>
</gene>
<keyword evidence="7 9" id="KW-0456">Lyase</keyword>
<keyword evidence="6 9" id="KW-0520">NAD</keyword>
<evidence type="ECO:0000256" key="3">
    <source>
        <dbReference type="ARBA" id="ARBA00022741"/>
    </source>
</evidence>
<name>A0A218Z1Y2_9HELO</name>
<keyword evidence="5" id="KW-0521">NADP</keyword>
<evidence type="ECO:0000259" key="10">
    <source>
        <dbReference type="PROSITE" id="PS51383"/>
    </source>
</evidence>
<dbReference type="Proteomes" id="UP000242519">
    <property type="component" value="Unassembled WGS sequence"/>
</dbReference>
<dbReference type="Pfam" id="PF01256">
    <property type="entry name" value="Carb_kinase"/>
    <property type="match status" value="1"/>
</dbReference>
<comment type="cofactor">
    <cofactor evidence="9">
        <name>Mg(2+)</name>
        <dbReference type="ChEBI" id="CHEBI:18420"/>
    </cofactor>
</comment>
<feature type="binding site" evidence="9">
    <location>
        <begin position="236"/>
        <end position="245"/>
    </location>
    <ligand>
        <name>ATP</name>
        <dbReference type="ChEBI" id="CHEBI:30616"/>
    </ligand>
</feature>
<dbReference type="FunCoup" id="A0A218Z1Y2">
    <property type="interactions" value="134"/>
</dbReference>
<dbReference type="AlphaFoldDB" id="A0A218Z1Y2"/>
<evidence type="ECO:0000256" key="2">
    <source>
        <dbReference type="ARBA" id="ARBA00022553"/>
    </source>
</evidence>
<dbReference type="GO" id="GO:0005524">
    <property type="term" value="F:ATP binding"/>
    <property type="evidence" value="ECO:0007669"/>
    <property type="project" value="UniProtKB-KW"/>
</dbReference>
<dbReference type="PANTHER" id="PTHR12592:SF0">
    <property type="entry name" value="ATP-DEPENDENT (S)-NAD(P)H-HYDRATE DEHYDRATASE"/>
    <property type="match status" value="1"/>
</dbReference>
<comment type="catalytic activity">
    <reaction evidence="8 9">
        <text>(6S)-NADPHX + ATP = ADP + phosphate + NADPH + H(+)</text>
        <dbReference type="Rhea" id="RHEA:32231"/>
        <dbReference type="ChEBI" id="CHEBI:15378"/>
        <dbReference type="ChEBI" id="CHEBI:30616"/>
        <dbReference type="ChEBI" id="CHEBI:43474"/>
        <dbReference type="ChEBI" id="CHEBI:57783"/>
        <dbReference type="ChEBI" id="CHEBI:64076"/>
        <dbReference type="ChEBI" id="CHEBI:456216"/>
        <dbReference type="EC" id="4.2.1.93"/>
    </reaction>
</comment>
<feature type="binding site" evidence="9">
    <location>
        <begin position="217"/>
        <end position="221"/>
    </location>
    <ligand>
        <name>ATP</name>
        <dbReference type="ChEBI" id="CHEBI:30616"/>
    </ligand>
</feature>
<keyword evidence="1 9" id="KW-0963">Cytoplasm</keyword>
<evidence type="ECO:0000256" key="9">
    <source>
        <dbReference type="HAMAP-Rule" id="MF_03157"/>
    </source>
</evidence>
<comment type="function">
    <text evidence="9">Catalyzes the dehydration of the S-form of NAD(P)HX at the expense of ATP, which is converted to ADP. Together with NAD(P)HX epimerase, which catalyzes the epimerization of the S- and R-forms, the enzyme allows the repair of both epimers of NAD(P)HX, a damaged form of NAD(P)H that is a result of enzymatic or heat-dependent hydration.</text>
</comment>
<evidence type="ECO:0000313" key="12">
    <source>
        <dbReference type="Proteomes" id="UP000242519"/>
    </source>
</evidence>
<dbReference type="Gene3D" id="3.40.1190.20">
    <property type="match status" value="1"/>
</dbReference>
<comment type="subcellular location">
    <subcellularLocation>
        <location evidence="9">Cytoplasm</location>
    </subcellularLocation>
</comment>
<evidence type="ECO:0000256" key="7">
    <source>
        <dbReference type="ARBA" id="ARBA00023239"/>
    </source>
</evidence>
<evidence type="ECO:0000256" key="8">
    <source>
        <dbReference type="ARBA" id="ARBA00047472"/>
    </source>
</evidence>
<dbReference type="InterPro" id="IPR029056">
    <property type="entry name" value="Ribokinase-like"/>
</dbReference>
<dbReference type="GO" id="GO:0110051">
    <property type="term" value="P:metabolite repair"/>
    <property type="evidence" value="ECO:0007669"/>
    <property type="project" value="TreeGrafter"/>
</dbReference>
<dbReference type="InterPro" id="IPR000631">
    <property type="entry name" value="CARKD"/>
</dbReference>
<proteinExistence type="inferred from homology"/>
<comment type="catalytic activity">
    <reaction evidence="9">
        <text>(6S)-NADHX + ATP = ADP + phosphate + NADH + H(+)</text>
        <dbReference type="Rhea" id="RHEA:19017"/>
        <dbReference type="ChEBI" id="CHEBI:15378"/>
        <dbReference type="ChEBI" id="CHEBI:30616"/>
        <dbReference type="ChEBI" id="CHEBI:43474"/>
        <dbReference type="ChEBI" id="CHEBI:57945"/>
        <dbReference type="ChEBI" id="CHEBI:64074"/>
        <dbReference type="ChEBI" id="CHEBI:456216"/>
        <dbReference type="EC" id="4.2.1.93"/>
    </reaction>
</comment>
<dbReference type="CDD" id="cd01171">
    <property type="entry name" value="YXKO-related"/>
    <property type="match status" value="1"/>
</dbReference>
<feature type="binding site" evidence="9">
    <location>
        <position position="125"/>
    </location>
    <ligand>
        <name>(6S)-NADPHX</name>
        <dbReference type="ChEBI" id="CHEBI:64076"/>
    </ligand>
</feature>
<feature type="binding site" evidence="9">
    <location>
        <position position="246"/>
    </location>
    <ligand>
        <name>(6S)-NADPHX</name>
        <dbReference type="ChEBI" id="CHEBI:64076"/>
    </ligand>
</feature>
<comment type="caution">
    <text evidence="11">The sequence shown here is derived from an EMBL/GenBank/DDBJ whole genome shotgun (WGS) entry which is preliminary data.</text>
</comment>
<keyword evidence="2 9" id="KW-0597">Phosphoprotein</keyword>
<evidence type="ECO:0000256" key="4">
    <source>
        <dbReference type="ARBA" id="ARBA00022840"/>
    </source>
</evidence>
<dbReference type="HAMAP" id="MF_01965">
    <property type="entry name" value="NADHX_dehydratase"/>
    <property type="match status" value="1"/>
</dbReference>
<feature type="domain" description="YjeF C-terminal" evidence="10">
    <location>
        <begin position="15"/>
        <end position="321"/>
    </location>
</feature>
<dbReference type="InterPro" id="IPR017953">
    <property type="entry name" value="Carbohydrate_kinase_pred_CS"/>
</dbReference>
<feature type="binding site" evidence="9">
    <location>
        <begin position="178"/>
        <end position="184"/>
    </location>
    <ligand>
        <name>(6S)-NADPHX</name>
        <dbReference type="ChEBI" id="CHEBI:64076"/>
    </ligand>
</feature>